<name>A0ABT8K4Q1_9MICC</name>
<dbReference type="GO" id="GO:0003908">
    <property type="term" value="F:methylated-DNA-[protein]-cysteine S-methyltransferase activity"/>
    <property type="evidence" value="ECO:0007669"/>
    <property type="project" value="UniProtKB-EC"/>
</dbReference>
<dbReference type="InterPro" id="IPR036631">
    <property type="entry name" value="MGMT_N_sf"/>
</dbReference>
<dbReference type="Gene3D" id="1.10.10.10">
    <property type="entry name" value="Winged helix-like DNA-binding domain superfamily/Winged helix DNA-binding domain"/>
    <property type="match status" value="1"/>
</dbReference>
<gene>
    <name evidence="3" type="ORF">P5G52_10635</name>
</gene>
<evidence type="ECO:0000313" key="3">
    <source>
        <dbReference type="EMBL" id="MDN4611324.1"/>
    </source>
</evidence>
<dbReference type="EMBL" id="JAROCG010000001">
    <property type="protein sequence ID" value="MDN4611324.1"/>
    <property type="molecule type" value="Genomic_DNA"/>
</dbReference>
<organism evidence="3 4">
    <name type="scientific">Arthrobacter burdickii</name>
    <dbReference type="NCBI Taxonomy" id="3035920"/>
    <lineage>
        <taxon>Bacteria</taxon>
        <taxon>Bacillati</taxon>
        <taxon>Actinomycetota</taxon>
        <taxon>Actinomycetes</taxon>
        <taxon>Micrococcales</taxon>
        <taxon>Micrococcaceae</taxon>
        <taxon>Arthrobacter</taxon>
    </lineage>
</organism>
<dbReference type="SUPFAM" id="SSF46767">
    <property type="entry name" value="Methylated DNA-protein cysteine methyltransferase, C-terminal domain"/>
    <property type="match status" value="1"/>
</dbReference>
<accession>A0ABT8K4Q1</accession>
<evidence type="ECO:0000313" key="4">
    <source>
        <dbReference type="Proteomes" id="UP001174209"/>
    </source>
</evidence>
<dbReference type="InterPro" id="IPR014048">
    <property type="entry name" value="MethylDNA_cys_MeTrfase_DNA-bd"/>
</dbReference>
<dbReference type="Gene3D" id="3.30.160.70">
    <property type="entry name" value="Methylated DNA-protein cysteine methyltransferase domain"/>
    <property type="match status" value="1"/>
</dbReference>
<dbReference type="GO" id="GO:0032259">
    <property type="term" value="P:methylation"/>
    <property type="evidence" value="ECO:0007669"/>
    <property type="project" value="UniProtKB-KW"/>
</dbReference>
<feature type="domain" description="Methylated-DNA-[protein]-cysteine S-methyltransferase DNA binding" evidence="2">
    <location>
        <begin position="110"/>
        <end position="190"/>
    </location>
</feature>
<dbReference type="PANTHER" id="PTHR10815">
    <property type="entry name" value="METHYLATED-DNA--PROTEIN-CYSTEINE METHYLTRANSFERASE"/>
    <property type="match status" value="1"/>
</dbReference>
<dbReference type="NCBIfam" id="TIGR00589">
    <property type="entry name" value="ogt"/>
    <property type="match status" value="1"/>
</dbReference>
<dbReference type="EC" id="2.1.1.63" evidence="3"/>
<evidence type="ECO:0000256" key="1">
    <source>
        <dbReference type="ARBA" id="ARBA00022763"/>
    </source>
</evidence>
<comment type="caution">
    <text evidence="3">The sequence shown here is derived from an EMBL/GenBank/DDBJ whole genome shotgun (WGS) entry which is preliminary data.</text>
</comment>
<dbReference type="SUPFAM" id="SSF53155">
    <property type="entry name" value="Methylated DNA-protein cysteine methyltransferase domain"/>
    <property type="match status" value="1"/>
</dbReference>
<dbReference type="Proteomes" id="UP001174209">
    <property type="component" value="Unassembled WGS sequence"/>
</dbReference>
<keyword evidence="3" id="KW-0489">Methyltransferase</keyword>
<keyword evidence="3" id="KW-0808">Transferase</keyword>
<reference evidence="3" key="1">
    <citation type="submission" date="2023-06" db="EMBL/GenBank/DDBJ databases">
        <title>MT1 and MT2 Draft Genomes of Novel Species.</title>
        <authorList>
            <person name="Venkateswaran K."/>
        </authorList>
    </citation>
    <scope>NUCLEOTIDE SEQUENCE</scope>
    <source>
        <strain evidence="3">IIF3SC-B10</strain>
    </source>
</reference>
<dbReference type="Pfam" id="PF01035">
    <property type="entry name" value="DNA_binding_1"/>
    <property type="match status" value="1"/>
</dbReference>
<sequence length="210" mass="22066">MTRSKGFAPEDERFHAEIDTPLGLLRVVARGSAIVGLYHGEHHPPPAPALLGHAGPTPGSPCSVPGLEGQVPPVPEPTAAVLLQACSELKDYFDGSLRDFATPIELSGTPFQLSVWAALRRIPYGECRSYRDVAEHLGNPRMGRAIGAAVRANPVSIIVPGHRVVSSAGTVIGYAAGAGTKRALLDLERVGAGPGGVGSPRRGYWEGRRT</sequence>
<protein>
    <submittedName>
        <fullName evidence="3">Methylated-DNA--[protein]-cysteine S-methyltransferase</fullName>
        <ecNumber evidence="3">2.1.1.63</ecNumber>
    </submittedName>
</protein>
<dbReference type="InterPro" id="IPR036388">
    <property type="entry name" value="WH-like_DNA-bd_sf"/>
</dbReference>
<dbReference type="PANTHER" id="PTHR10815:SF13">
    <property type="entry name" value="METHYLATED-DNA--PROTEIN-CYSTEINE METHYLTRANSFERASE"/>
    <property type="match status" value="1"/>
</dbReference>
<dbReference type="CDD" id="cd06445">
    <property type="entry name" value="ATase"/>
    <property type="match status" value="1"/>
</dbReference>
<dbReference type="InterPro" id="IPR036217">
    <property type="entry name" value="MethylDNA_cys_MeTrfase_DNAb"/>
</dbReference>
<evidence type="ECO:0000259" key="2">
    <source>
        <dbReference type="Pfam" id="PF01035"/>
    </source>
</evidence>
<keyword evidence="1" id="KW-0227">DNA damage</keyword>
<dbReference type="RefSeq" id="WP_301227206.1">
    <property type="nucleotide sequence ID" value="NZ_JAROCG010000001.1"/>
</dbReference>
<proteinExistence type="predicted"/>
<keyword evidence="4" id="KW-1185">Reference proteome</keyword>